<evidence type="ECO:0000256" key="1">
    <source>
        <dbReference type="ARBA" id="ARBA00022553"/>
    </source>
</evidence>
<evidence type="ECO:0008006" key="12">
    <source>
        <dbReference type="Google" id="ProtNLM"/>
    </source>
</evidence>
<evidence type="ECO:0000256" key="3">
    <source>
        <dbReference type="ARBA" id="ARBA00023015"/>
    </source>
</evidence>
<sequence>MNEVVVWFAPGAVLGSKESAEDRTRREEEHQFIELTLHELGLQTALSEDLEDLRLMLSKVEPVLLLTELYDAGGWEGWEIIADLRERGVFLPVVVISGGNSEGEVVAAFEAGGNEYLKKPLHAGEFKCRVMNLLWLTGHRRGHETRLKVDGLVLDPSRRLVSRDGNSLTLTPKEFDLLYYLAVHLGEICPRGEILKHVWGYHFQADTNVVDVYIRHIRLKVDKGHRNKLIHTVRGTGYVLRAPEGVETD</sequence>
<evidence type="ECO:0000259" key="9">
    <source>
        <dbReference type="PROSITE" id="PS51755"/>
    </source>
</evidence>
<dbReference type="SUPFAM" id="SSF46894">
    <property type="entry name" value="C-terminal effector domain of the bipartite response regulators"/>
    <property type="match status" value="1"/>
</dbReference>
<evidence type="ECO:0000259" key="8">
    <source>
        <dbReference type="PROSITE" id="PS50110"/>
    </source>
</evidence>
<dbReference type="InterPro" id="IPR001789">
    <property type="entry name" value="Sig_transdc_resp-reg_receiver"/>
</dbReference>
<dbReference type="Gene3D" id="1.10.10.10">
    <property type="entry name" value="Winged helix-like DNA-binding domain superfamily/Winged helix DNA-binding domain"/>
    <property type="match status" value="1"/>
</dbReference>
<dbReference type="InterPro" id="IPR011006">
    <property type="entry name" value="CheY-like_superfamily"/>
</dbReference>
<dbReference type="Proteomes" id="UP000187412">
    <property type="component" value="Unassembled WGS sequence"/>
</dbReference>
<name>A0ABX3HQR2_PAEBO</name>
<feature type="domain" description="Response regulatory" evidence="8">
    <location>
        <begin position="10"/>
        <end position="134"/>
    </location>
</feature>
<dbReference type="InterPro" id="IPR001867">
    <property type="entry name" value="OmpR/PhoB-type_DNA-bd"/>
</dbReference>
<comment type="caution">
    <text evidence="6">Lacks conserved residue(s) required for the propagation of feature annotation.</text>
</comment>
<dbReference type="Gene3D" id="3.40.50.2300">
    <property type="match status" value="1"/>
</dbReference>
<dbReference type="SUPFAM" id="SSF52172">
    <property type="entry name" value="CheY-like"/>
    <property type="match status" value="1"/>
</dbReference>
<keyword evidence="4 7" id="KW-0238">DNA-binding</keyword>
<dbReference type="InterPro" id="IPR039420">
    <property type="entry name" value="WalR-like"/>
</dbReference>
<dbReference type="CDD" id="cd00156">
    <property type="entry name" value="REC"/>
    <property type="match status" value="1"/>
</dbReference>
<accession>A0ABX3HQR2</accession>
<dbReference type="InterPro" id="IPR036388">
    <property type="entry name" value="WH-like_DNA-bd_sf"/>
</dbReference>
<feature type="domain" description="OmpR/PhoB-type" evidence="9">
    <location>
        <begin position="144"/>
        <end position="242"/>
    </location>
</feature>
<keyword evidence="2" id="KW-0902">Two-component regulatory system</keyword>
<keyword evidence="1" id="KW-0597">Phosphoprotein</keyword>
<dbReference type="PROSITE" id="PS51755">
    <property type="entry name" value="OMPR_PHOB"/>
    <property type="match status" value="1"/>
</dbReference>
<evidence type="ECO:0000313" key="11">
    <source>
        <dbReference type="Proteomes" id="UP000187412"/>
    </source>
</evidence>
<protein>
    <recommendedName>
        <fullName evidence="12">OmpR/PhoB-type domain-containing protein</fullName>
    </recommendedName>
</protein>
<proteinExistence type="predicted"/>
<evidence type="ECO:0000256" key="5">
    <source>
        <dbReference type="ARBA" id="ARBA00023163"/>
    </source>
</evidence>
<dbReference type="Pfam" id="PF00486">
    <property type="entry name" value="Trans_reg_C"/>
    <property type="match status" value="1"/>
</dbReference>
<feature type="DNA-binding region" description="OmpR/PhoB-type" evidence="7">
    <location>
        <begin position="144"/>
        <end position="242"/>
    </location>
</feature>
<evidence type="ECO:0000256" key="2">
    <source>
        <dbReference type="ARBA" id="ARBA00023012"/>
    </source>
</evidence>
<keyword evidence="5" id="KW-0804">Transcription</keyword>
<keyword evidence="11" id="KW-1185">Reference proteome</keyword>
<dbReference type="PANTHER" id="PTHR48111:SF22">
    <property type="entry name" value="REGULATOR OF RPOS"/>
    <property type="match status" value="1"/>
</dbReference>
<dbReference type="RefSeq" id="WP_076109536.1">
    <property type="nucleotide sequence ID" value="NZ_MPTB01000004.1"/>
</dbReference>
<evidence type="ECO:0000256" key="7">
    <source>
        <dbReference type="PROSITE-ProRule" id="PRU01091"/>
    </source>
</evidence>
<evidence type="ECO:0000256" key="4">
    <source>
        <dbReference type="ARBA" id="ARBA00023125"/>
    </source>
</evidence>
<dbReference type="SMART" id="SM00862">
    <property type="entry name" value="Trans_reg_C"/>
    <property type="match status" value="1"/>
</dbReference>
<dbReference type="CDD" id="cd00383">
    <property type="entry name" value="trans_reg_C"/>
    <property type="match status" value="1"/>
</dbReference>
<evidence type="ECO:0000313" key="10">
    <source>
        <dbReference type="EMBL" id="OMD51916.1"/>
    </source>
</evidence>
<organism evidence="10 11">
    <name type="scientific">Paenibacillus borealis</name>
    <dbReference type="NCBI Taxonomy" id="160799"/>
    <lineage>
        <taxon>Bacteria</taxon>
        <taxon>Bacillati</taxon>
        <taxon>Bacillota</taxon>
        <taxon>Bacilli</taxon>
        <taxon>Bacillales</taxon>
        <taxon>Paenibacillaceae</taxon>
        <taxon>Paenibacillus</taxon>
    </lineage>
</organism>
<reference evidence="10 11" key="1">
    <citation type="submission" date="2016-10" db="EMBL/GenBank/DDBJ databases">
        <title>Paenibacillus species isolates.</title>
        <authorList>
            <person name="Beno S.M."/>
        </authorList>
    </citation>
    <scope>NUCLEOTIDE SEQUENCE [LARGE SCALE GENOMIC DNA]</scope>
    <source>
        <strain evidence="10 11">FSL H7-0744</strain>
    </source>
</reference>
<gene>
    <name evidence="10" type="ORF">BSK56_04655</name>
</gene>
<keyword evidence="3" id="KW-0805">Transcription regulation</keyword>
<dbReference type="EMBL" id="MPTB01000004">
    <property type="protein sequence ID" value="OMD51916.1"/>
    <property type="molecule type" value="Genomic_DNA"/>
</dbReference>
<dbReference type="PANTHER" id="PTHR48111">
    <property type="entry name" value="REGULATOR OF RPOS"/>
    <property type="match status" value="1"/>
</dbReference>
<dbReference type="PROSITE" id="PS50110">
    <property type="entry name" value="RESPONSE_REGULATORY"/>
    <property type="match status" value="1"/>
</dbReference>
<comment type="caution">
    <text evidence="10">The sequence shown here is derived from an EMBL/GenBank/DDBJ whole genome shotgun (WGS) entry which is preliminary data.</text>
</comment>
<evidence type="ECO:0000256" key="6">
    <source>
        <dbReference type="PROSITE-ProRule" id="PRU00169"/>
    </source>
</evidence>
<dbReference type="InterPro" id="IPR016032">
    <property type="entry name" value="Sig_transdc_resp-reg_C-effctor"/>
</dbReference>